<dbReference type="PANTHER" id="PTHR30273:SF2">
    <property type="entry name" value="PROTEIN FECR"/>
    <property type="match status" value="1"/>
</dbReference>
<keyword evidence="4" id="KW-1185">Reference proteome</keyword>
<protein>
    <recommendedName>
        <fullName evidence="5">FecR protein domain-containing protein</fullName>
    </recommendedName>
</protein>
<evidence type="ECO:0000259" key="2">
    <source>
        <dbReference type="Pfam" id="PF16344"/>
    </source>
</evidence>
<dbReference type="PANTHER" id="PTHR30273">
    <property type="entry name" value="PERIPLASMIC SIGNAL SENSOR AND SIGMA FACTOR ACTIVATOR FECR-RELATED"/>
    <property type="match status" value="1"/>
</dbReference>
<evidence type="ECO:0000259" key="1">
    <source>
        <dbReference type="Pfam" id="PF04773"/>
    </source>
</evidence>
<evidence type="ECO:0000313" key="3">
    <source>
        <dbReference type="EMBL" id="OQP54551.1"/>
    </source>
</evidence>
<dbReference type="Gene3D" id="2.60.120.1440">
    <property type="match status" value="1"/>
</dbReference>
<dbReference type="OrthoDB" id="1524389at2"/>
<name>A0A1V9F8F2_9BACT</name>
<reference evidence="4" key="1">
    <citation type="submission" date="2016-04" db="EMBL/GenBank/DDBJ databases">
        <authorList>
            <person name="Chen L."/>
            <person name="Zhuang W."/>
            <person name="Wang G."/>
        </authorList>
    </citation>
    <scope>NUCLEOTIDE SEQUENCE [LARGE SCALE GENOMIC DNA]</scope>
    <source>
        <strain evidence="4">17621</strain>
    </source>
</reference>
<comment type="caution">
    <text evidence="3">The sequence shown here is derived from an EMBL/GenBank/DDBJ whole genome shotgun (WGS) entry which is preliminary data.</text>
</comment>
<dbReference type="InterPro" id="IPR006860">
    <property type="entry name" value="FecR"/>
</dbReference>
<dbReference type="EMBL" id="LVXG01000003">
    <property type="protein sequence ID" value="OQP54551.1"/>
    <property type="molecule type" value="Genomic_DNA"/>
</dbReference>
<dbReference type="InterPro" id="IPR012373">
    <property type="entry name" value="Ferrdict_sens_TM"/>
</dbReference>
<dbReference type="Proteomes" id="UP000192610">
    <property type="component" value="Unassembled WGS sequence"/>
</dbReference>
<dbReference type="InterPro" id="IPR032508">
    <property type="entry name" value="FecR_C"/>
</dbReference>
<dbReference type="AlphaFoldDB" id="A0A1V9F8F2"/>
<feature type="domain" description="FecR protein" evidence="1">
    <location>
        <begin position="107"/>
        <end position="199"/>
    </location>
</feature>
<proteinExistence type="predicted"/>
<dbReference type="STRING" id="354355.SAMN05660816_01818"/>
<gene>
    <name evidence="3" type="ORF">A4H97_21520</name>
</gene>
<dbReference type="Pfam" id="PF04773">
    <property type="entry name" value="FecR"/>
    <property type="match status" value="1"/>
</dbReference>
<dbReference type="GO" id="GO:0016989">
    <property type="term" value="F:sigma factor antagonist activity"/>
    <property type="evidence" value="ECO:0007669"/>
    <property type="project" value="TreeGrafter"/>
</dbReference>
<evidence type="ECO:0008006" key="5">
    <source>
        <dbReference type="Google" id="ProtNLM"/>
    </source>
</evidence>
<dbReference type="Pfam" id="PF16344">
    <property type="entry name" value="FecR_C"/>
    <property type="match status" value="1"/>
</dbReference>
<feature type="domain" description="Protein FecR C-terminal" evidence="2">
    <location>
        <begin position="250"/>
        <end position="316"/>
    </location>
</feature>
<dbReference type="PIRSF" id="PIRSF018266">
    <property type="entry name" value="FecR"/>
    <property type="match status" value="1"/>
</dbReference>
<sequence length="318" mass="35827">MNDLELYELLKRKESNELNEAEEQLLDEWFNTLEHKPAEADRIVAMKNRVWLMISNRLSLSVSHMPWVKYLAAASVLLAVLCTALYLTHTYKKSATHGSEQVAIHSIKVPSNEQMRLALGDGTVIWLNGGAELDYPTAFGKIRNVYLKQGEAFFEVARDTTRPFLVHSGQLYTKVLGTSFDIRQRNGQYTVAVASGKVKVYYGDKDRESAVSPVLSAGERLMTDNGGNHPVVDKLDKTLYKGWTDKVYQLKNVSLEGIAFCMESIYGITVRIQSAALKNLTFTTSFSNKDNLNEVLTRLSLAGDFHYKIVDTRTVLIY</sequence>
<evidence type="ECO:0000313" key="4">
    <source>
        <dbReference type="Proteomes" id="UP000192610"/>
    </source>
</evidence>
<dbReference type="Gene3D" id="3.55.50.30">
    <property type="match status" value="1"/>
</dbReference>
<accession>A0A1V9F8F2</accession>
<organism evidence="3 4">
    <name type="scientific">Niastella yeongjuensis</name>
    <dbReference type="NCBI Taxonomy" id="354355"/>
    <lineage>
        <taxon>Bacteria</taxon>
        <taxon>Pseudomonadati</taxon>
        <taxon>Bacteroidota</taxon>
        <taxon>Chitinophagia</taxon>
        <taxon>Chitinophagales</taxon>
        <taxon>Chitinophagaceae</taxon>
        <taxon>Niastella</taxon>
    </lineage>
</organism>
<dbReference type="RefSeq" id="WP_081197381.1">
    <property type="nucleotide sequence ID" value="NZ_FOCZ01000003.1"/>
</dbReference>